<organism evidence="2 3">
    <name type="scientific">Willisornis vidua</name>
    <name type="common">Xingu scale-backed antbird</name>
    <dbReference type="NCBI Taxonomy" id="1566151"/>
    <lineage>
        <taxon>Eukaryota</taxon>
        <taxon>Metazoa</taxon>
        <taxon>Chordata</taxon>
        <taxon>Craniata</taxon>
        <taxon>Vertebrata</taxon>
        <taxon>Euteleostomi</taxon>
        <taxon>Archelosauria</taxon>
        <taxon>Archosauria</taxon>
        <taxon>Dinosauria</taxon>
        <taxon>Saurischia</taxon>
        <taxon>Theropoda</taxon>
        <taxon>Coelurosauria</taxon>
        <taxon>Aves</taxon>
        <taxon>Neognathae</taxon>
        <taxon>Neoaves</taxon>
        <taxon>Telluraves</taxon>
        <taxon>Australaves</taxon>
        <taxon>Passeriformes</taxon>
        <taxon>Thamnophilidae</taxon>
        <taxon>Willisornis</taxon>
    </lineage>
</organism>
<feature type="compositionally biased region" description="Gly residues" evidence="1">
    <location>
        <begin position="112"/>
        <end position="122"/>
    </location>
</feature>
<reference evidence="2" key="1">
    <citation type="submission" date="2019-10" db="EMBL/GenBank/DDBJ databases">
        <authorList>
            <person name="Soares A.E.R."/>
            <person name="Aleixo A."/>
            <person name="Schneider P."/>
            <person name="Miyaki C.Y."/>
            <person name="Schneider M.P."/>
            <person name="Mello C."/>
            <person name="Vasconcelos A.T.R."/>
        </authorList>
    </citation>
    <scope>NUCLEOTIDE SEQUENCE</scope>
    <source>
        <tissue evidence="2">Muscle</tissue>
    </source>
</reference>
<evidence type="ECO:0000313" key="3">
    <source>
        <dbReference type="Proteomes" id="UP001145742"/>
    </source>
</evidence>
<feature type="region of interest" description="Disordered" evidence="1">
    <location>
        <begin position="99"/>
        <end position="166"/>
    </location>
</feature>
<name>A0ABQ9D5L1_9PASS</name>
<comment type="caution">
    <text evidence="2">The sequence shown here is derived from an EMBL/GenBank/DDBJ whole genome shotgun (WGS) entry which is preliminary data.</text>
</comment>
<evidence type="ECO:0000313" key="2">
    <source>
        <dbReference type="EMBL" id="KAJ7415368.1"/>
    </source>
</evidence>
<proteinExistence type="predicted"/>
<sequence>MKVLECMQRRTTKLVKELKGVSCEEELKSLGSFGLERMELRRWVDWVHHQSVPDYITPSRSTDQLKGKNALQRDVNELDRWAKANGTRFKKAKCQVTTSGSARGWGKSGWKSAGGKGPGGAGQQLDEHEPALCPSGQEDQWHPGLYQQQSGQKDQGSDHFPILGTGKATPQILCSVLRPKLQERHGH</sequence>
<evidence type="ECO:0000256" key="1">
    <source>
        <dbReference type="SAM" id="MobiDB-lite"/>
    </source>
</evidence>
<keyword evidence="3" id="KW-1185">Reference proteome</keyword>
<accession>A0ABQ9D5L1</accession>
<gene>
    <name evidence="2" type="ORF">WISP_78571</name>
</gene>
<dbReference type="Proteomes" id="UP001145742">
    <property type="component" value="Unassembled WGS sequence"/>
</dbReference>
<protein>
    <submittedName>
        <fullName evidence="2">Rna-directed dna polymerase from mobile element jockey-like</fullName>
    </submittedName>
</protein>
<dbReference type="EMBL" id="WHWB01033954">
    <property type="protein sequence ID" value="KAJ7415368.1"/>
    <property type="molecule type" value="Genomic_DNA"/>
</dbReference>